<dbReference type="EMBL" id="QFQP01000020">
    <property type="protein sequence ID" value="PZR09556.1"/>
    <property type="molecule type" value="Genomic_DNA"/>
</dbReference>
<dbReference type="SUPFAM" id="SSF103088">
    <property type="entry name" value="OmpA-like"/>
    <property type="match status" value="1"/>
</dbReference>
<evidence type="ECO:0000256" key="2">
    <source>
        <dbReference type="SAM" id="Coils"/>
    </source>
</evidence>
<dbReference type="GO" id="GO:0016020">
    <property type="term" value="C:membrane"/>
    <property type="evidence" value="ECO:0007669"/>
    <property type="project" value="UniProtKB-UniRule"/>
</dbReference>
<evidence type="ECO:0000259" key="4">
    <source>
        <dbReference type="PROSITE" id="PS51123"/>
    </source>
</evidence>
<sequence>MSEAGTSSKLPWFLWVLTLIAALAAGWWAWERVEQLRTSKQELTDSMVEAARLRGACEQSLADAGVQATSLEAQLAELQKSQAELSVLLAQSEAELQRLTATSRSLEDKLAAEIKRGDVKVTQTDGRIQVDLIDKVLFDSAQADISPRGEEVLTRLGAILKDIDDRQIQISGHTDDAPITLPDLKAKFATNWELSTARAVNVVRFLSEKASVKPARLSAAGYGQYKPVATNITPKGRAANRRIEVLLLPPIEARKAVLPAKDAPK</sequence>
<keyword evidence="3" id="KW-1133">Transmembrane helix</keyword>
<dbReference type="PANTHER" id="PTHR30329">
    <property type="entry name" value="STATOR ELEMENT OF FLAGELLAR MOTOR COMPLEX"/>
    <property type="match status" value="1"/>
</dbReference>
<comment type="caution">
    <text evidence="5">The sequence shown here is derived from an EMBL/GenBank/DDBJ whole genome shotgun (WGS) entry which is preliminary data.</text>
</comment>
<keyword evidence="2" id="KW-0175">Coiled coil</keyword>
<evidence type="ECO:0000313" key="6">
    <source>
        <dbReference type="Proteomes" id="UP000249061"/>
    </source>
</evidence>
<name>A0A2W5TAW4_9BACT</name>
<gene>
    <name evidence="5" type="ORF">DI536_21675</name>
</gene>
<accession>A0A2W5TAW4</accession>
<dbReference type="Pfam" id="PF00691">
    <property type="entry name" value="OmpA"/>
    <property type="match status" value="1"/>
</dbReference>
<evidence type="ECO:0000313" key="5">
    <source>
        <dbReference type="EMBL" id="PZR09556.1"/>
    </source>
</evidence>
<dbReference type="CDD" id="cd07185">
    <property type="entry name" value="OmpA_C-like"/>
    <property type="match status" value="1"/>
</dbReference>
<dbReference type="PANTHER" id="PTHR30329:SF21">
    <property type="entry name" value="LIPOPROTEIN YIAD-RELATED"/>
    <property type="match status" value="1"/>
</dbReference>
<keyword evidence="1 3" id="KW-0472">Membrane</keyword>
<feature type="transmembrane region" description="Helical" evidence="3">
    <location>
        <begin position="12"/>
        <end position="30"/>
    </location>
</feature>
<dbReference type="Gene3D" id="3.30.1330.60">
    <property type="entry name" value="OmpA-like domain"/>
    <property type="match status" value="1"/>
</dbReference>
<keyword evidence="3" id="KW-0812">Transmembrane</keyword>
<feature type="coiled-coil region" evidence="2">
    <location>
        <begin position="61"/>
        <end position="116"/>
    </location>
</feature>
<dbReference type="PROSITE" id="PS51123">
    <property type="entry name" value="OMPA_2"/>
    <property type="match status" value="1"/>
</dbReference>
<dbReference type="AlphaFoldDB" id="A0A2W5TAW4"/>
<evidence type="ECO:0000256" key="1">
    <source>
        <dbReference type="PROSITE-ProRule" id="PRU00473"/>
    </source>
</evidence>
<dbReference type="InterPro" id="IPR006665">
    <property type="entry name" value="OmpA-like"/>
</dbReference>
<organism evidence="5 6">
    <name type="scientific">Archangium gephyra</name>
    <dbReference type="NCBI Taxonomy" id="48"/>
    <lineage>
        <taxon>Bacteria</taxon>
        <taxon>Pseudomonadati</taxon>
        <taxon>Myxococcota</taxon>
        <taxon>Myxococcia</taxon>
        <taxon>Myxococcales</taxon>
        <taxon>Cystobacterineae</taxon>
        <taxon>Archangiaceae</taxon>
        <taxon>Archangium</taxon>
    </lineage>
</organism>
<dbReference type="Proteomes" id="UP000249061">
    <property type="component" value="Unassembled WGS sequence"/>
</dbReference>
<proteinExistence type="predicted"/>
<feature type="domain" description="OmpA-like" evidence="4">
    <location>
        <begin position="125"/>
        <end position="251"/>
    </location>
</feature>
<protein>
    <submittedName>
        <fullName evidence="5">Chemotaxis protein MotB</fullName>
    </submittedName>
</protein>
<dbReference type="InterPro" id="IPR036737">
    <property type="entry name" value="OmpA-like_sf"/>
</dbReference>
<dbReference type="InterPro" id="IPR050330">
    <property type="entry name" value="Bact_OuterMem_StrucFunc"/>
</dbReference>
<evidence type="ECO:0000256" key="3">
    <source>
        <dbReference type="SAM" id="Phobius"/>
    </source>
</evidence>
<reference evidence="5 6" key="1">
    <citation type="submission" date="2017-08" db="EMBL/GenBank/DDBJ databases">
        <title>Infants hospitalized years apart are colonized by the same room-sourced microbial strains.</title>
        <authorList>
            <person name="Brooks B."/>
            <person name="Olm M.R."/>
            <person name="Firek B.A."/>
            <person name="Baker R."/>
            <person name="Thomas B.C."/>
            <person name="Morowitz M.J."/>
            <person name="Banfield J.F."/>
        </authorList>
    </citation>
    <scope>NUCLEOTIDE SEQUENCE [LARGE SCALE GENOMIC DNA]</scope>
    <source>
        <strain evidence="5">S2_003_000_R2_14</strain>
    </source>
</reference>